<proteinExistence type="predicted"/>
<dbReference type="Pfam" id="PF00656">
    <property type="entry name" value="Peptidase_C14"/>
    <property type="match status" value="1"/>
</dbReference>
<evidence type="ECO:0000313" key="4">
    <source>
        <dbReference type="Proteomes" id="UP000023152"/>
    </source>
</evidence>
<name>X6MK10_RETFI</name>
<feature type="non-terminal residue" evidence="3">
    <location>
        <position position="1"/>
    </location>
</feature>
<feature type="domain" description="Peptidase C14 caspase" evidence="2">
    <location>
        <begin position="12"/>
        <end position="116"/>
    </location>
</feature>
<dbReference type="GO" id="GO:0006508">
    <property type="term" value="P:proteolysis"/>
    <property type="evidence" value="ECO:0007669"/>
    <property type="project" value="InterPro"/>
</dbReference>
<comment type="caution">
    <text evidence="3">The sequence shown here is derived from an EMBL/GenBank/DDBJ whole genome shotgun (WGS) entry which is preliminary data.</text>
</comment>
<dbReference type="Gene3D" id="3.40.50.1460">
    <property type="match status" value="1"/>
</dbReference>
<dbReference type="InterPro" id="IPR029030">
    <property type="entry name" value="Caspase-like_dom_sf"/>
</dbReference>
<dbReference type="OrthoDB" id="6116485at2759"/>
<dbReference type="AlphaFoldDB" id="X6MK10"/>
<keyword evidence="4" id="KW-1185">Reference proteome</keyword>
<dbReference type="InterPro" id="IPR011600">
    <property type="entry name" value="Pept_C14_caspase"/>
</dbReference>
<reference evidence="3 4" key="1">
    <citation type="journal article" date="2013" name="Curr. Biol.">
        <title>The Genome of the Foraminiferan Reticulomyxa filosa.</title>
        <authorList>
            <person name="Glockner G."/>
            <person name="Hulsmann N."/>
            <person name="Schleicher M."/>
            <person name="Noegel A.A."/>
            <person name="Eichinger L."/>
            <person name="Gallinger C."/>
            <person name="Pawlowski J."/>
            <person name="Sierra R."/>
            <person name="Euteneuer U."/>
            <person name="Pillet L."/>
            <person name="Moustafa A."/>
            <person name="Platzer M."/>
            <person name="Groth M."/>
            <person name="Szafranski K."/>
            <person name="Schliwa M."/>
        </authorList>
    </citation>
    <scope>NUCLEOTIDE SEQUENCE [LARGE SCALE GENOMIC DNA]</scope>
</reference>
<dbReference type="Proteomes" id="UP000023152">
    <property type="component" value="Unassembled WGS sequence"/>
</dbReference>
<evidence type="ECO:0000256" key="1">
    <source>
        <dbReference type="SAM" id="Coils"/>
    </source>
</evidence>
<protein>
    <recommendedName>
        <fullName evidence="2">Peptidase C14 caspase domain-containing protein</fullName>
    </recommendedName>
</protein>
<sequence>KYKLLKKVQEIFTEDTDMFLNKPKIFIKNACREECQQQSYNRESDTLLIYSTTPGKYITDLSDPTKEKGSYFTEFFCKVMSENSKSSKPLFDNLQSITGLVKGKESGAEIIQTTSTFDRHVFLYINNFSIANPKKEMKNQNVITLDAKKKVNTEQSCSNKIGILVNCWFKRFGCNHTCLDQDSECHLITNMKLHFYLVHKVFLDMKSQSILLKKTILSMQQEIKLKKGYSIAENKLIKEELQKCQASIETIKKEFNDKNNKTRKTY</sequence>
<gene>
    <name evidence="3" type="ORF">RFI_23377</name>
</gene>
<dbReference type="GO" id="GO:0004197">
    <property type="term" value="F:cysteine-type endopeptidase activity"/>
    <property type="evidence" value="ECO:0007669"/>
    <property type="project" value="InterPro"/>
</dbReference>
<dbReference type="EMBL" id="ASPP01020282">
    <property type="protein sequence ID" value="ETO13991.1"/>
    <property type="molecule type" value="Genomic_DNA"/>
</dbReference>
<evidence type="ECO:0000313" key="3">
    <source>
        <dbReference type="EMBL" id="ETO13991.1"/>
    </source>
</evidence>
<evidence type="ECO:0000259" key="2">
    <source>
        <dbReference type="Pfam" id="PF00656"/>
    </source>
</evidence>
<keyword evidence="1" id="KW-0175">Coiled coil</keyword>
<feature type="coiled-coil region" evidence="1">
    <location>
        <begin position="234"/>
        <end position="261"/>
    </location>
</feature>
<accession>X6MK10</accession>
<dbReference type="SUPFAM" id="SSF52129">
    <property type="entry name" value="Caspase-like"/>
    <property type="match status" value="1"/>
</dbReference>
<organism evidence="3 4">
    <name type="scientific">Reticulomyxa filosa</name>
    <dbReference type="NCBI Taxonomy" id="46433"/>
    <lineage>
        <taxon>Eukaryota</taxon>
        <taxon>Sar</taxon>
        <taxon>Rhizaria</taxon>
        <taxon>Retaria</taxon>
        <taxon>Foraminifera</taxon>
        <taxon>Monothalamids</taxon>
        <taxon>Reticulomyxidae</taxon>
        <taxon>Reticulomyxa</taxon>
    </lineage>
</organism>